<dbReference type="Proteomes" id="UP000288805">
    <property type="component" value="Unassembled WGS sequence"/>
</dbReference>
<dbReference type="SUPFAM" id="SSF56672">
    <property type="entry name" value="DNA/RNA polymerases"/>
    <property type="match status" value="1"/>
</dbReference>
<dbReference type="Pfam" id="PF13976">
    <property type="entry name" value="gag_pre-integrs"/>
    <property type="match status" value="1"/>
</dbReference>
<dbReference type="InterPro" id="IPR025724">
    <property type="entry name" value="GAG-pre-integrase_dom"/>
</dbReference>
<dbReference type="CDD" id="cd09272">
    <property type="entry name" value="RNase_HI_RT_Ty1"/>
    <property type="match status" value="1"/>
</dbReference>
<evidence type="ECO:0000259" key="2">
    <source>
        <dbReference type="Pfam" id="PF13976"/>
    </source>
</evidence>
<evidence type="ECO:0000259" key="1">
    <source>
        <dbReference type="Pfam" id="PF07727"/>
    </source>
</evidence>
<evidence type="ECO:0000313" key="4">
    <source>
        <dbReference type="Proteomes" id="UP000288805"/>
    </source>
</evidence>
<dbReference type="InterPro" id="IPR043502">
    <property type="entry name" value="DNA/RNA_pol_sf"/>
</dbReference>
<proteinExistence type="predicted"/>
<protein>
    <submittedName>
        <fullName evidence="3">Retrovirus-related Pol polyprotein from transposon RE1</fullName>
    </submittedName>
</protein>
<feature type="domain" description="GAG-pre-integrase" evidence="2">
    <location>
        <begin position="24"/>
        <end position="81"/>
    </location>
</feature>
<evidence type="ECO:0000313" key="3">
    <source>
        <dbReference type="EMBL" id="RVW59390.1"/>
    </source>
</evidence>
<organism evidence="3 4">
    <name type="scientific">Vitis vinifera</name>
    <name type="common">Grape</name>
    <dbReference type="NCBI Taxonomy" id="29760"/>
    <lineage>
        <taxon>Eukaryota</taxon>
        <taxon>Viridiplantae</taxon>
        <taxon>Streptophyta</taxon>
        <taxon>Embryophyta</taxon>
        <taxon>Tracheophyta</taxon>
        <taxon>Spermatophyta</taxon>
        <taxon>Magnoliopsida</taxon>
        <taxon>eudicotyledons</taxon>
        <taxon>Gunneridae</taxon>
        <taxon>Pentapetalae</taxon>
        <taxon>rosids</taxon>
        <taxon>Vitales</taxon>
        <taxon>Vitaceae</taxon>
        <taxon>Viteae</taxon>
        <taxon>Vitis</taxon>
    </lineage>
</organism>
<dbReference type="PANTHER" id="PTHR11439">
    <property type="entry name" value="GAG-POL-RELATED RETROTRANSPOSON"/>
    <property type="match status" value="1"/>
</dbReference>
<reference evidence="3 4" key="1">
    <citation type="journal article" date="2018" name="PLoS Genet.">
        <title>Population sequencing reveals clonal diversity and ancestral inbreeding in the grapevine cultivar Chardonnay.</title>
        <authorList>
            <person name="Roach M.J."/>
            <person name="Johnson D.L."/>
            <person name="Bohlmann J."/>
            <person name="van Vuuren H.J."/>
            <person name="Jones S.J."/>
            <person name="Pretorius I.S."/>
            <person name="Schmidt S.A."/>
            <person name="Borneman A.R."/>
        </authorList>
    </citation>
    <scope>NUCLEOTIDE SEQUENCE [LARGE SCALE GENOMIC DNA]</scope>
    <source>
        <strain evidence="4">cv. Chardonnay</strain>
        <tissue evidence="3">Leaf</tissue>
    </source>
</reference>
<feature type="domain" description="Reverse transcriptase Ty1/copia-type" evidence="1">
    <location>
        <begin position="313"/>
        <end position="361"/>
    </location>
</feature>
<sequence length="539" mass="59619">MVPKLWLKDRSTGKTIGIGRESQGLYHLTSPSTPAVCISTDAPLLIHSRLGHPSLSKFQKMVPRFSSLSSLACESCQLGKHTRVSFPKRLNNRAKSPFELVHTDVWGPCRTATNFLPKPQNASSWDIPDFKRVIVVIPLRLIATFSPLIAFSPTSGLSSPHRVAVPPSLAEVPADSLPIPSASPAPALPPSADLPIALRKVGCRWVYTVKVGPDGQVDRLKARLVAKGYTQVYGSDYGDTFSPVAKIASVRLLLSMAAMRSWPLYQLRRSLYGLKQSPRAWFSRFSSVVQEFGMFAVQQTIPFSIIITLRGSTKDLGKLKYFLGIEIAQSSSGVVLSQRKYALDILEETGMLDCKPVDTPMDPNVKLIPGQGEPLGDPGRYRRLVAIGIVIRILRYIKSTPGQGVLYENRGHTQSKKQDVVARSSAEAEYRAMALATCELIWLKHLLRELRFGKDEQMKLICDNQAALHIASNPVFHERTKHIEVDCHFIREKIASGCVATSFVNSNDQLADIFTKSLRGPRIKYICNKLGAYNIYAPA</sequence>
<dbReference type="AlphaFoldDB" id="A0A438FI19"/>
<dbReference type="InterPro" id="IPR013103">
    <property type="entry name" value="RVT_2"/>
</dbReference>
<dbReference type="PANTHER" id="PTHR11439:SF484">
    <property type="entry name" value="REVERSE TRANSCRIPTASE TY1_COPIA-TYPE DOMAIN-CONTAINING PROTEIN"/>
    <property type="match status" value="1"/>
</dbReference>
<dbReference type="Pfam" id="PF07727">
    <property type="entry name" value="RVT_2"/>
    <property type="match status" value="2"/>
</dbReference>
<dbReference type="EMBL" id="QGNW01000894">
    <property type="protein sequence ID" value="RVW59390.1"/>
    <property type="molecule type" value="Genomic_DNA"/>
</dbReference>
<accession>A0A438FI19</accession>
<name>A0A438FI19_VITVI</name>
<comment type="caution">
    <text evidence="3">The sequence shown here is derived from an EMBL/GenBank/DDBJ whole genome shotgun (WGS) entry which is preliminary data.</text>
</comment>
<feature type="domain" description="Reverse transcriptase Ty1/copia-type" evidence="1">
    <location>
        <begin position="193"/>
        <end position="267"/>
    </location>
</feature>
<gene>
    <name evidence="3" type="primary">RE1_2292</name>
    <name evidence="3" type="ORF">CK203_103235</name>
</gene>